<organism evidence="8 9">
    <name type="scientific">Segatella copri DSM 18205</name>
    <dbReference type="NCBI Taxonomy" id="537011"/>
    <lineage>
        <taxon>Bacteria</taxon>
        <taxon>Pseudomonadati</taxon>
        <taxon>Bacteroidota</taxon>
        <taxon>Bacteroidia</taxon>
        <taxon>Bacteroidales</taxon>
        <taxon>Prevotellaceae</taxon>
        <taxon>Segatella</taxon>
    </lineage>
</organism>
<name>D1PAR3_9BACT</name>
<dbReference type="PANTHER" id="PTHR43663:SF1">
    <property type="entry name" value="CHROMATE TRANSPORTER"/>
    <property type="match status" value="1"/>
</dbReference>
<evidence type="ECO:0000256" key="4">
    <source>
        <dbReference type="ARBA" id="ARBA00022692"/>
    </source>
</evidence>
<dbReference type="Pfam" id="PF02417">
    <property type="entry name" value="Chromate_transp"/>
    <property type="match status" value="2"/>
</dbReference>
<evidence type="ECO:0000313" key="8">
    <source>
        <dbReference type="EMBL" id="EFB36242.1"/>
    </source>
</evidence>
<dbReference type="HOGENOM" id="CLU_018106_1_2_10"/>
<gene>
    <name evidence="8" type="ORF">PREVCOP_04288</name>
</gene>
<comment type="similarity">
    <text evidence="2">Belongs to the chromate ion transporter (CHR) (TC 2.A.51) family.</text>
</comment>
<dbReference type="OrthoDB" id="9788907at2"/>
<evidence type="ECO:0000256" key="5">
    <source>
        <dbReference type="ARBA" id="ARBA00022989"/>
    </source>
</evidence>
<dbReference type="PANTHER" id="PTHR43663">
    <property type="entry name" value="CHROMATE TRANSPORT PROTEIN-RELATED"/>
    <property type="match status" value="1"/>
</dbReference>
<keyword evidence="9" id="KW-1185">Reference proteome</keyword>
<dbReference type="Proteomes" id="UP000004477">
    <property type="component" value="Unassembled WGS sequence"/>
</dbReference>
<feature type="transmembrane region" description="Helical" evidence="7">
    <location>
        <begin position="184"/>
        <end position="199"/>
    </location>
</feature>
<keyword evidence="3" id="KW-1003">Cell membrane</keyword>
<evidence type="ECO:0000313" key="9">
    <source>
        <dbReference type="Proteomes" id="UP000004477"/>
    </source>
</evidence>
<evidence type="ECO:0000256" key="1">
    <source>
        <dbReference type="ARBA" id="ARBA00004651"/>
    </source>
</evidence>
<dbReference type="PaxDb" id="537011-PREVCOP_04288"/>
<evidence type="ECO:0000256" key="3">
    <source>
        <dbReference type="ARBA" id="ARBA00022475"/>
    </source>
</evidence>
<evidence type="ECO:0000256" key="7">
    <source>
        <dbReference type="SAM" id="Phobius"/>
    </source>
</evidence>
<comment type="subcellular location">
    <subcellularLocation>
        <location evidence="1">Cell membrane</location>
        <topology evidence="1">Multi-pass membrane protein</topology>
    </subcellularLocation>
</comment>
<reference evidence="8" key="1">
    <citation type="submission" date="2009-11" db="EMBL/GenBank/DDBJ databases">
        <authorList>
            <person name="Weinstock G."/>
            <person name="Sodergren E."/>
            <person name="Clifton S."/>
            <person name="Fulton L."/>
            <person name="Fulton B."/>
            <person name="Courtney L."/>
            <person name="Fronick C."/>
            <person name="Harrison M."/>
            <person name="Strong C."/>
            <person name="Farmer C."/>
            <person name="Delahaunty K."/>
            <person name="Markovic C."/>
            <person name="Hall O."/>
            <person name="Minx P."/>
            <person name="Tomlinson C."/>
            <person name="Mitreva M."/>
            <person name="Nelson J."/>
            <person name="Hou S."/>
            <person name="Wollam A."/>
            <person name="Pepin K.H."/>
            <person name="Johnson M."/>
            <person name="Bhonagiri V."/>
            <person name="Nash W.E."/>
            <person name="Warren W."/>
            <person name="Chinwalla A."/>
            <person name="Mardis E.R."/>
            <person name="Wilson R.K."/>
        </authorList>
    </citation>
    <scope>NUCLEOTIDE SEQUENCE [LARGE SCALE GENOMIC DNA]</scope>
    <source>
        <strain evidence="8">DSM 18205</strain>
    </source>
</reference>
<keyword evidence="5 7" id="KW-1133">Transmembrane helix</keyword>
<dbReference type="EMBL" id="ACBX02000009">
    <property type="protein sequence ID" value="EFB36242.1"/>
    <property type="molecule type" value="Genomic_DNA"/>
</dbReference>
<keyword evidence="6 7" id="KW-0472">Membrane</keyword>
<feature type="transmembrane region" description="Helical" evidence="7">
    <location>
        <begin position="161"/>
        <end position="177"/>
    </location>
</feature>
<dbReference type="STRING" id="537011.PREVCOP_04288"/>
<dbReference type="InterPro" id="IPR003370">
    <property type="entry name" value="Chromate_transpt"/>
</dbReference>
<comment type="caution">
    <text evidence="8">The sequence shown here is derived from an EMBL/GenBank/DDBJ whole genome shotgun (WGS) entry which is preliminary data.</text>
</comment>
<feature type="transmembrane region" description="Helical" evidence="7">
    <location>
        <begin position="7"/>
        <end position="28"/>
    </location>
</feature>
<protein>
    <submittedName>
        <fullName evidence="8">Chromate transport protein</fullName>
    </submittedName>
</protein>
<accession>D1PAR3</accession>
<dbReference type="InterPro" id="IPR052518">
    <property type="entry name" value="CHR_Transporter"/>
</dbReference>
<evidence type="ECO:0000256" key="6">
    <source>
        <dbReference type="ARBA" id="ARBA00023136"/>
    </source>
</evidence>
<dbReference type="AlphaFoldDB" id="D1PAR3"/>
<feature type="transmembrane region" description="Helical" evidence="7">
    <location>
        <begin position="96"/>
        <end position="118"/>
    </location>
</feature>
<proteinExistence type="inferred from homology"/>
<dbReference type="GO" id="GO:0005886">
    <property type="term" value="C:plasma membrane"/>
    <property type="evidence" value="ECO:0007669"/>
    <property type="project" value="UniProtKB-SubCell"/>
</dbReference>
<keyword evidence="4 7" id="KW-0812">Transmembrane</keyword>
<dbReference type="RefSeq" id="WP_006847006.1">
    <property type="nucleotide sequence ID" value="NZ_GG703852.1"/>
</dbReference>
<dbReference type="GO" id="GO:0015109">
    <property type="term" value="F:chromate transmembrane transporter activity"/>
    <property type="evidence" value="ECO:0007669"/>
    <property type="project" value="InterPro"/>
</dbReference>
<sequence>MLFLKLFLIFTKIGTFNFGGGYAMLSLIHNETVVKNHWLTNAEFTDIVAISQSTPDIVAISQSTPGPIGINCATYVGYTACLHDGYPTWAACLGSVLASLSIMWLPFIIMILISRYLITHKDSKIVKDIFAGLRPAIIGLIAAAAVLLMNKENFGSPTDNPFVFGASIVLFLAAFYFTKFRKTNPILLLFICGIIGMVIF</sequence>
<feature type="transmembrane region" description="Helical" evidence="7">
    <location>
        <begin position="130"/>
        <end position="149"/>
    </location>
</feature>
<evidence type="ECO:0000256" key="2">
    <source>
        <dbReference type="ARBA" id="ARBA00005262"/>
    </source>
</evidence>